<proteinExistence type="predicted"/>
<reference evidence="2" key="1">
    <citation type="journal article" date="2014" name="Int. J. Syst. Evol. Microbiol.">
        <title>Complete genome sequence of Corynebacterium casei LMG S-19264T (=DSM 44701T), isolated from a smear-ripened cheese.</title>
        <authorList>
            <consortium name="US DOE Joint Genome Institute (JGI-PGF)"/>
            <person name="Walter F."/>
            <person name="Albersmeier A."/>
            <person name="Kalinowski J."/>
            <person name="Ruckert C."/>
        </authorList>
    </citation>
    <scope>NUCLEOTIDE SEQUENCE</scope>
    <source>
        <strain evidence="2">VKM Ac-1447</strain>
    </source>
</reference>
<evidence type="ECO:0000313" key="3">
    <source>
        <dbReference type="Proteomes" id="UP001142317"/>
    </source>
</evidence>
<sequence>MKLLRNGVAARESRRKNDIIAQRDAAIAERDAANQRAAAAEARTDRERENRRLVEGLAARLERKLILAGGTPDPWPDIDETTEITKT</sequence>
<dbReference type="AlphaFoldDB" id="A0A9W6HER0"/>
<keyword evidence="1" id="KW-0175">Coiled coil</keyword>
<protein>
    <submittedName>
        <fullName evidence="2">Uncharacterized protein</fullName>
    </submittedName>
</protein>
<evidence type="ECO:0000313" key="2">
    <source>
        <dbReference type="EMBL" id="GLJ78693.1"/>
    </source>
</evidence>
<comment type="caution">
    <text evidence="2">The sequence shown here is derived from an EMBL/GenBank/DDBJ whole genome shotgun (WGS) entry which is preliminary data.</text>
</comment>
<evidence type="ECO:0000256" key="1">
    <source>
        <dbReference type="SAM" id="Coils"/>
    </source>
</evidence>
<reference evidence="2" key="2">
    <citation type="submission" date="2023-01" db="EMBL/GenBank/DDBJ databases">
        <authorList>
            <person name="Sun Q."/>
            <person name="Evtushenko L."/>
        </authorList>
    </citation>
    <scope>NUCLEOTIDE SEQUENCE</scope>
    <source>
        <strain evidence="2">VKM Ac-1447</strain>
    </source>
</reference>
<gene>
    <name evidence="2" type="ORF">GCM10017586_03750</name>
</gene>
<accession>A0A9W6HER0</accession>
<dbReference type="Proteomes" id="UP001142317">
    <property type="component" value="Unassembled WGS sequence"/>
</dbReference>
<name>A0A9W6HER0_9MICO</name>
<keyword evidence="3" id="KW-1185">Reference proteome</keyword>
<dbReference type="EMBL" id="BSEO01000001">
    <property type="protein sequence ID" value="GLJ78693.1"/>
    <property type="molecule type" value="Genomic_DNA"/>
</dbReference>
<organism evidence="2 3">
    <name type="scientific">Microbacterium imperiale</name>
    <dbReference type="NCBI Taxonomy" id="33884"/>
    <lineage>
        <taxon>Bacteria</taxon>
        <taxon>Bacillati</taxon>
        <taxon>Actinomycetota</taxon>
        <taxon>Actinomycetes</taxon>
        <taxon>Micrococcales</taxon>
        <taxon>Microbacteriaceae</taxon>
        <taxon>Microbacterium</taxon>
    </lineage>
</organism>
<feature type="coiled-coil region" evidence="1">
    <location>
        <begin position="23"/>
        <end position="52"/>
    </location>
</feature>